<proteinExistence type="predicted"/>
<dbReference type="EMBL" id="JRHH01000005">
    <property type="protein sequence ID" value="KGD67433.1"/>
    <property type="molecule type" value="Genomic_DNA"/>
</dbReference>
<dbReference type="Proteomes" id="UP000029554">
    <property type="component" value="Unassembled WGS sequence"/>
</dbReference>
<dbReference type="STRING" id="1453498.LG45_14610"/>
<dbReference type="AlphaFoldDB" id="A0A095TYG7"/>
<dbReference type="OrthoDB" id="1374030at2"/>
<evidence type="ECO:0000313" key="1">
    <source>
        <dbReference type="EMBL" id="KGD67433.1"/>
    </source>
</evidence>
<gene>
    <name evidence="1" type="ORF">LG45_14610</name>
</gene>
<name>A0A095TYG7_9FLAO</name>
<dbReference type="eggNOG" id="ENOG5033E08">
    <property type="taxonomic scope" value="Bacteria"/>
</dbReference>
<reference evidence="1 2" key="1">
    <citation type="submission" date="2014-09" db="EMBL/GenBank/DDBJ databases">
        <title>Whole Genome Shotgun of Flavobacterium aquatile LMG 4008.</title>
        <authorList>
            <person name="Gale A.N."/>
            <person name="Pipes S.E."/>
            <person name="Newman J.D."/>
        </authorList>
    </citation>
    <scope>NUCLEOTIDE SEQUENCE [LARGE SCALE GENOMIC DNA]</scope>
    <source>
        <strain evidence="1 2">LMG 4008</strain>
    </source>
</reference>
<organism evidence="1 2">
    <name type="scientific">Flavobacterium aquatile LMG 4008 = ATCC 11947</name>
    <dbReference type="NCBI Taxonomy" id="1453498"/>
    <lineage>
        <taxon>Bacteria</taxon>
        <taxon>Pseudomonadati</taxon>
        <taxon>Bacteroidota</taxon>
        <taxon>Flavobacteriia</taxon>
        <taxon>Flavobacteriales</taxon>
        <taxon>Flavobacteriaceae</taxon>
        <taxon>Flavobacterium</taxon>
    </lineage>
</organism>
<keyword evidence="2" id="KW-1185">Reference proteome</keyword>
<sequence length="143" mass="16500">MKRKLKIIALSIIGTAFLLFVVLVIHIATAKPVEYDNATMQISRIDFQEPLDSMKIKEIHRNLKSIPGFINDNYNLKNNVVVFFHDNKIADSKKMYDELMKKGNYKATLFTLPKGMESKKVCPVIQEGSFSYHFSRGIQRIFN</sequence>
<evidence type="ECO:0000313" key="2">
    <source>
        <dbReference type="Proteomes" id="UP000029554"/>
    </source>
</evidence>
<dbReference type="RefSeq" id="WP_035128250.1">
    <property type="nucleotide sequence ID" value="NZ_JRHH01000005.1"/>
</dbReference>
<protein>
    <submittedName>
        <fullName evidence="1">Uncharacterized protein</fullName>
    </submittedName>
</protein>
<accession>A0A095TYG7</accession>
<comment type="caution">
    <text evidence="1">The sequence shown here is derived from an EMBL/GenBank/DDBJ whole genome shotgun (WGS) entry which is preliminary data.</text>
</comment>